<evidence type="ECO:0000313" key="4">
    <source>
        <dbReference type="Proteomes" id="UP000007148"/>
    </source>
</evidence>
<feature type="compositionally biased region" description="Polar residues" evidence="1">
    <location>
        <begin position="46"/>
        <end position="67"/>
    </location>
</feature>
<evidence type="ECO:0000256" key="1">
    <source>
        <dbReference type="SAM" id="MobiDB-lite"/>
    </source>
</evidence>
<evidence type="ECO:0000256" key="2">
    <source>
        <dbReference type="SAM" id="Phobius"/>
    </source>
</evidence>
<proteinExistence type="predicted"/>
<gene>
    <name evidence="3" type="ORF">PIIN_10602</name>
</gene>
<dbReference type="HOGENOM" id="CLU_814127_0_0_1"/>
<name>G4TZ68_SERID</name>
<feature type="compositionally biased region" description="Polar residues" evidence="1">
    <location>
        <begin position="271"/>
        <end position="289"/>
    </location>
</feature>
<organism evidence="3 4">
    <name type="scientific">Serendipita indica (strain DSM 11827)</name>
    <name type="common">Root endophyte fungus</name>
    <name type="synonym">Piriformospora indica</name>
    <dbReference type="NCBI Taxonomy" id="1109443"/>
    <lineage>
        <taxon>Eukaryota</taxon>
        <taxon>Fungi</taxon>
        <taxon>Dikarya</taxon>
        <taxon>Basidiomycota</taxon>
        <taxon>Agaricomycotina</taxon>
        <taxon>Agaricomycetes</taxon>
        <taxon>Sebacinales</taxon>
        <taxon>Serendipitaceae</taxon>
        <taxon>Serendipita</taxon>
    </lineage>
</organism>
<dbReference type="AlphaFoldDB" id="G4TZ68"/>
<dbReference type="InParanoid" id="G4TZ68"/>
<accession>G4TZ68</accession>
<keyword evidence="2" id="KW-0812">Transmembrane</keyword>
<sequence length="341" mass="37033">MELMLYSLGQNFIFVLYTSMAQITGIAPTGIIVLVLLGRTLRHSNRSVSAPSSHRHQQSITNISFAPTGSGHARGARNFKFFGSRRPGSSGRGRDGADNDVISLDLDITHRNRRAVDEENSPGSAAINGSYSPDVKRSSGYDETCESSTPFGSAIAVAVSDGDRDRKPSFSKTRGGAAPTKIEIDVRTEQQVLESRVGGRGGYTYPETPNLDVDSTQRTWETHSPPRSPPQSRNPYAQPPSSQPLVNAQTHAPQSPTRVHTPQYHRPNLQARRTTSAQESPSFETNQGATRGEEESGGYGGTVVDRNPYLSPHGGDWRPVDGNTDWRPVGNGQDDWRHAGA</sequence>
<dbReference type="EMBL" id="CAFZ01000867">
    <property type="protein sequence ID" value="CCA76611.1"/>
    <property type="molecule type" value="Genomic_DNA"/>
</dbReference>
<reference evidence="3 4" key="1">
    <citation type="journal article" date="2011" name="PLoS Pathog.">
        <title>Endophytic Life Strategies Decoded by Genome and Transcriptome Analyses of the Mutualistic Root Symbiont Piriformospora indica.</title>
        <authorList>
            <person name="Zuccaro A."/>
            <person name="Lahrmann U."/>
            <person name="Guldener U."/>
            <person name="Langen G."/>
            <person name="Pfiffi S."/>
            <person name="Biedenkopf D."/>
            <person name="Wong P."/>
            <person name="Samans B."/>
            <person name="Grimm C."/>
            <person name="Basiewicz M."/>
            <person name="Murat C."/>
            <person name="Martin F."/>
            <person name="Kogel K.H."/>
        </authorList>
    </citation>
    <scope>NUCLEOTIDE SEQUENCE [LARGE SCALE GENOMIC DNA]</scope>
    <source>
        <strain evidence="3 4">DSM 11827</strain>
    </source>
</reference>
<protein>
    <submittedName>
        <fullName evidence="3">Uncharacterized protein</fullName>
    </submittedName>
</protein>
<feature type="region of interest" description="Disordered" evidence="1">
    <location>
        <begin position="160"/>
        <end position="341"/>
    </location>
</feature>
<feature type="compositionally biased region" description="Polar residues" evidence="1">
    <location>
        <begin position="121"/>
        <end position="131"/>
    </location>
</feature>
<keyword evidence="2" id="KW-0472">Membrane</keyword>
<dbReference type="Proteomes" id="UP000007148">
    <property type="component" value="Unassembled WGS sequence"/>
</dbReference>
<keyword evidence="2" id="KW-1133">Transmembrane helix</keyword>
<keyword evidence="4" id="KW-1185">Reference proteome</keyword>
<evidence type="ECO:0000313" key="3">
    <source>
        <dbReference type="EMBL" id="CCA76611.1"/>
    </source>
</evidence>
<feature type="transmembrane region" description="Helical" evidence="2">
    <location>
        <begin position="12"/>
        <end position="37"/>
    </location>
</feature>
<comment type="caution">
    <text evidence="3">The sequence shown here is derived from an EMBL/GenBank/DDBJ whole genome shotgun (WGS) entry which is preliminary data.</text>
</comment>
<feature type="region of interest" description="Disordered" evidence="1">
    <location>
        <begin position="113"/>
        <end position="148"/>
    </location>
</feature>
<feature type="region of interest" description="Disordered" evidence="1">
    <location>
        <begin position="46"/>
        <end position="99"/>
    </location>
</feature>
<feature type="compositionally biased region" description="Polar residues" evidence="1">
    <location>
        <begin position="243"/>
        <end position="260"/>
    </location>
</feature>